<keyword evidence="5 8" id="KW-1133">Transmembrane helix</keyword>
<dbReference type="GO" id="GO:0016410">
    <property type="term" value="F:N-acyltransferase activity"/>
    <property type="evidence" value="ECO:0007669"/>
    <property type="project" value="UniProtKB-UniRule"/>
</dbReference>
<keyword evidence="11" id="KW-1185">Reference proteome</keyword>
<feature type="transmembrane region" description="Helical" evidence="8">
    <location>
        <begin position="85"/>
        <end position="106"/>
    </location>
</feature>
<keyword evidence="10" id="KW-0449">Lipoprotein</keyword>
<reference evidence="10 11" key="1">
    <citation type="submission" date="2014-01" db="EMBL/GenBank/DDBJ databases">
        <title>Genome sequencing of Thermotog hypogea.</title>
        <authorList>
            <person name="Zhang X."/>
            <person name="Alvare G."/>
            <person name="Fristensky B."/>
            <person name="Chen L."/>
            <person name="Suen T."/>
            <person name="Chen Q."/>
            <person name="Ma K."/>
        </authorList>
    </citation>
    <scope>NUCLEOTIDE SEQUENCE [LARGE SCALE GENOMIC DNA]</scope>
    <source>
        <strain evidence="10 11">DSM 11164</strain>
    </source>
</reference>
<keyword evidence="2 8" id="KW-1003">Cell membrane</keyword>
<dbReference type="EC" id="2.3.1.269" evidence="8"/>
<sequence>MSFLFLVLSSVVTALSMPGFLFGFLVWFSLIFLFIALEEKNVLTSTLYGFLYFYFFSAINLYWVLPVLVKNLPRTFSRFPGWLGFFVFLLMLTIEALPFALFGLLYSIGKNSIRNRPWLDALFVASLYTLMDFLRGIGEMGFTGGTLADALYKDVGLLQLAPLIGSYGLTFLIVLTNRLLYTMMKKSSRSIEKIAFVVLAIVLISYTVERALPFPAKGETKLVALQTYVRPEEKYSSSSIDLYSKLVEHLEQHSNGLIILPEDVFFTDPRNNEIGELLRELTERRNIKILLGAISTDSGTKNSIFLADESGVRRVYSKVKLFPFVEMLPYERIFSVFKFLRGLVYLQPGEGFFPLKIEEYPTLGIQICFESYFSEPSRQLAKKGAEVLIVCTNDGWFDYNTALIQHFSKSVFRAVETRRQVIQVSNAGVTGAVDPYGRIVKTLPVKRYDSMEIELLPKKNETFYTRYGDLIVWFCLGVVLLTLLLPREKSVRVRRIWR</sequence>
<dbReference type="InterPro" id="IPR045378">
    <property type="entry name" value="LNT_N"/>
</dbReference>
<dbReference type="AlphaFoldDB" id="A0A0X1KP90"/>
<dbReference type="GO" id="GO:0042158">
    <property type="term" value="P:lipoprotein biosynthetic process"/>
    <property type="evidence" value="ECO:0007669"/>
    <property type="project" value="UniProtKB-UniRule"/>
</dbReference>
<feature type="transmembrane region" description="Helical" evidence="8">
    <location>
        <begin position="157"/>
        <end position="179"/>
    </location>
</feature>
<evidence type="ECO:0000256" key="7">
    <source>
        <dbReference type="ARBA" id="ARBA00023315"/>
    </source>
</evidence>
<dbReference type="Pfam" id="PF20154">
    <property type="entry name" value="LNT_N"/>
    <property type="match status" value="1"/>
</dbReference>
<evidence type="ECO:0000259" key="9">
    <source>
        <dbReference type="PROSITE" id="PS50263"/>
    </source>
</evidence>
<evidence type="ECO:0000256" key="8">
    <source>
        <dbReference type="HAMAP-Rule" id="MF_01148"/>
    </source>
</evidence>
<keyword evidence="3 8" id="KW-0808">Transferase</keyword>
<dbReference type="RefSeq" id="WP_038059650.1">
    <property type="nucleotide sequence ID" value="NC_022795.1"/>
</dbReference>
<dbReference type="CDD" id="cd07571">
    <property type="entry name" value="ALP_N-acyl_transferase"/>
    <property type="match status" value="1"/>
</dbReference>
<dbReference type="Pfam" id="PF00795">
    <property type="entry name" value="CN_hydrolase"/>
    <property type="match status" value="1"/>
</dbReference>
<feature type="transmembrane region" description="Helical" evidence="8">
    <location>
        <begin position="467"/>
        <end position="485"/>
    </location>
</feature>
<dbReference type="InterPro" id="IPR003010">
    <property type="entry name" value="C-N_Hydrolase"/>
</dbReference>
<evidence type="ECO:0000256" key="3">
    <source>
        <dbReference type="ARBA" id="ARBA00022679"/>
    </source>
</evidence>
<evidence type="ECO:0000313" key="11">
    <source>
        <dbReference type="Proteomes" id="UP000077469"/>
    </source>
</evidence>
<dbReference type="NCBIfam" id="TIGR00546">
    <property type="entry name" value="lnt"/>
    <property type="match status" value="1"/>
</dbReference>
<comment type="catalytic activity">
    <reaction evidence="8">
        <text>N-terminal S-1,2-diacyl-sn-glyceryl-L-cysteinyl-[lipoprotein] + a glycerophospholipid = N-acyl-S-1,2-diacyl-sn-glyceryl-L-cysteinyl-[lipoprotein] + a 2-acyl-sn-glycero-3-phospholipid + H(+)</text>
        <dbReference type="Rhea" id="RHEA:48228"/>
        <dbReference type="Rhea" id="RHEA-COMP:14681"/>
        <dbReference type="Rhea" id="RHEA-COMP:14684"/>
        <dbReference type="ChEBI" id="CHEBI:15378"/>
        <dbReference type="ChEBI" id="CHEBI:136912"/>
        <dbReference type="ChEBI" id="CHEBI:140656"/>
        <dbReference type="ChEBI" id="CHEBI:140657"/>
        <dbReference type="ChEBI" id="CHEBI:140660"/>
        <dbReference type="EC" id="2.3.1.269"/>
    </reaction>
</comment>
<protein>
    <recommendedName>
        <fullName evidence="8">Apolipoprotein N-acyltransferase</fullName>
        <shortName evidence="8">ALP N-acyltransferase</shortName>
        <ecNumber evidence="8">2.3.1.269</ecNumber>
    </recommendedName>
</protein>
<feature type="transmembrane region" description="Helical" evidence="8">
    <location>
        <begin position="47"/>
        <end position="65"/>
    </location>
</feature>
<dbReference type="Proteomes" id="UP000077469">
    <property type="component" value="Chromosome"/>
</dbReference>
<dbReference type="PROSITE" id="PS50263">
    <property type="entry name" value="CN_HYDROLASE"/>
    <property type="match status" value="1"/>
</dbReference>
<dbReference type="UniPathway" id="UPA00666"/>
<dbReference type="GO" id="GO:0005886">
    <property type="term" value="C:plasma membrane"/>
    <property type="evidence" value="ECO:0007669"/>
    <property type="project" value="UniProtKB-SubCell"/>
</dbReference>
<keyword evidence="4 8" id="KW-0812">Transmembrane</keyword>
<dbReference type="OrthoDB" id="9811121at2"/>
<dbReference type="Gene3D" id="3.60.110.10">
    <property type="entry name" value="Carbon-nitrogen hydrolase"/>
    <property type="match status" value="1"/>
</dbReference>
<comment type="subcellular location">
    <subcellularLocation>
        <location evidence="1 8">Cell membrane</location>
        <topology evidence="1 8">Multi-pass membrane protein</topology>
    </subcellularLocation>
</comment>
<evidence type="ECO:0000256" key="2">
    <source>
        <dbReference type="ARBA" id="ARBA00022475"/>
    </source>
</evidence>
<evidence type="ECO:0000256" key="6">
    <source>
        <dbReference type="ARBA" id="ARBA00023136"/>
    </source>
</evidence>
<proteinExistence type="inferred from homology"/>
<dbReference type="PaxDb" id="1123384-AJ81_01690"/>
<organism evidence="10 11">
    <name type="scientific">Pseudothermotoga hypogea DSM 11164 = NBRC 106472</name>
    <dbReference type="NCBI Taxonomy" id="1123384"/>
    <lineage>
        <taxon>Bacteria</taxon>
        <taxon>Thermotogati</taxon>
        <taxon>Thermotogota</taxon>
        <taxon>Thermotogae</taxon>
        <taxon>Thermotogales</taxon>
        <taxon>Thermotogaceae</taxon>
        <taxon>Pseudothermotoga</taxon>
    </lineage>
</organism>
<name>A0A0X1KP90_9THEM</name>
<evidence type="ECO:0000256" key="5">
    <source>
        <dbReference type="ARBA" id="ARBA00022989"/>
    </source>
</evidence>
<dbReference type="SUPFAM" id="SSF56317">
    <property type="entry name" value="Carbon-nitrogen hydrolase"/>
    <property type="match status" value="1"/>
</dbReference>
<dbReference type="InterPro" id="IPR036526">
    <property type="entry name" value="C-N_Hydrolase_sf"/>
</dbReference>
<dbReference type="PANTHER" id="PTHR38686:SF1">
    <property type="entry name" value="APOLIPOPROTEIN N-ACYLTRANSFERASE"/>
    <property type="match status" value="1"/>
</dbReference>
<comment type="pathway">
    <text evidence="8">Protein modification; lipoprotein biosynthesis (N-acyl transfer).</text>
</comment>
<dbReference type="PATRIC" id="fig|1123384.7.peg.336"/>
<dbReference type="InterPro" id="IPR004563">
    <property type="entry name" value="Apolipo_AcylTrfase"/>
</dbReference>
<keyword evidence="6 8" id="KW-0472">Membrane</keyword>
<dbReference type="PANTHER" id="PTHR38686">
    <property type="entry name" value="APOLIPOPROTEIN N-ACYLTRANSFERASE"/>
    <property type="match status" value="1"/>
</dbReference>
<feature type="transmembrane region" description="Helical" evidence="8">
    <location>
        <begin position="118"/>
        <end position="137"/>
    </location>
</feature>
<comment type="similarity">
    <text evidence="8">Belongs to the CN hydrolase family. Apolipoprotein N-acyltransferase subfamily.</text>
</comment>
<evidence type="ECO:0000313" key="10">
    <source>
        <dbReference type="EMBL" id="AJC73125.1"/>
    </source>
</evidence>
<accession>A0A0X1KP90</accession>
<dbReference type="EMBL" id="CP007141">
    <property type="protein sequence ID" value="AJC73125.1"/>
    <property type="molecule type" value="Genomic_DNA"/>
</dbReference>
<dbReference type="STRING" id="1123384.AJ81_01690"/>
<dbReference type="KEGG" id="phy:AJ81_01690"/>
<dbReference type="HAMAP" id="MF_01148">
    <property type="entry name" value="Lnt"/>
    <property type="match status" value="1"/>
</dbReference>
<feature type="transmembrane region" description="Helical" evidence="8">
    <location>
        <begin position="191"/>
        <end position="208"/>
    </location>
</feature>
<feature type="transmembrane region" description="Helical" evidence="8">
    <location>
        <begin position="6"/>
        <end position="35"/>
    </location>
</feature>
<feature type="domain" description="CN hydrolase" evidence="9">
    <location>
        <begin position="221"/>
        <end position="462"/>
    </location>
</feature>
<keyword evidence="7 8" id="KW-0012">Acyltransferase</keyword>
<evidence type="ECO:0000256" key="1">
    <source>
        <dbReference type="ARBA" id="ARBA00004651"/>
    </source>
</evidence>
<gene>
    <name evidence="8" type="primary">lnt</name>
    <name evidence="10" type="ORF">AJ81_01690</name>
</gene>
<evidence type="ECO:0000256" key="4">
    <source>
        <dbReference type="ARBA" id="ARBA00022692"/>
    </source>
</evidence>
<comment type="function">
    <text evidence="8">Catalyzes the phospholipid dependent N-acylation of the N-terminal cysteine of apolipoprotein, the last step in lipoprotein maturation.</text>
</comment>